<dbReference type="EMBL" id="JAANES010000001">
    <property type="protein sequence ID" value="MBS3017543.1"/>
    <property type="molecule type" value="Genomic_DNA"/>
</dbReference>
<feature type="region of interest" description="Disordered" evidence="1">
    <location>
        <begin position="1"/>
        <end position="28"/>
    </location>
</feature>
<dbReference type="Proteomes" id="UP001647436">
    <property type="component" value="Unassembled WGS sequence"/>
</dbReference>
<feature type="compositionally biased region" description="Low complexity" evidence="1">
    <location>
        <begin position="11"/>
        <end position="25"/>
    </location>
</feature>
<accession>A0ABS5LM34</accession>
<evidence type="ECO:0000313" key="3">
    <source>
        <dbReference type="Proteomes" id="UP001647436"/>
    </source>
</evidence>
<protein>
    <submittedName>
        <fullName evidence="2">Uncharacterized protein</fullName>
    </submittedName>
</protein>
<keyword evidence="3" id="KW-1185">Reference proteome</keyword>
<gene>
    <name evidence="2" type="ORF">DJFAAGMI_00262</name>
</gene>
<evidence type="ECO:0000313" key="2">
    <source>
        <dbReference type="EMBL" id="MBS3017543.1"/>
    </source>
</evidence>
<reference evidence="2 3" key="1">
    <citation type="submission" date="2020-03" db="EMBL/GenBank/DDBJ databases">
        <title>The role of nitrogen metabolism on polyethylene biodegradation.</title>
        <authorList>
            <person name="Peixoto J."/>
            <person name="Vizzotto C.S."/>
            <person name="Ramos A."/>
            <person name="Alves G."/>
            <person name="Steindorff A."/>
            <person name="Kruger R."/>
        </authorList>
    </citation>
    <scope>NUCLEOTIDE SEQUENCE [LARGE SCALE GENOMIC DNA]</scope>
    <source>
        <strain evidence="2 3">PE63</strain>
    </source>
</reference>
<comment type="caution">
    <text evidence="2">The sequence shown here is derived from an EMBL/GenBank/DDBJ whole genome shotgun (WGS) entry which is preliminary data.</text>
</comment>
<organism evidence="2 3">
    <name type="scientific">Comamonas brasiliensis</name>
    <dbReference type="NCBI Taxonomy" id="1812482"/>
    <lineage>
        <taxon>Bacteria</taxon>
        <taxon>Pseudomonadati</taxon>
        <taxon>Pseudomonadota</taxon>
        <taxon>Betaproteobacteria</taxon>
        <taxon>Burkholderiales</taxon>
        <taxon>Comamonadaceae</taxon>
        <taxon>Comamonas</taxon>
    </lineage>
</organism>
<evidence type="ECO:0000256" key="1">
    <source>
        <dbReference type="SAM" id="MobiDB-lite"/>
    </source>
</evidence>
<sequence length="176" mass="19644">MQNMNHNPRSAAAAATANDAMAKAQAEAREHAQQRQLWGARALEEEAMRKGYLLMAVQRTRHAPEQGLLYWPGTVQVLEIASGSLLAELPVADLQRLRPDLMELFIAKARDKPILGSAFTSPHGTRLRASLSVQGVVTVYSQVSKQMLAMSEPWQPGVLRSDFQLFRPEDMRPRIQ</sequence>
<proteinExistence type="predicted"/>
<dbReference type="RefSeq" id="WP_211455649.1">
    <property type="nucleotide sequence ID" value="NZ_JAANES010000001.1"/>
</dbReference>
<name>A0ABS5LM34_9BURK</name>